<proteinExistence type="predicted"/>
<name>A0A3S5A8R3_9PLAT</name>
<comment type="caution">
    <text evidence="1">The sequence shown here is derived from an EMBL/GenBank/DDBJ whole genome shotgun (WGS) entry which is preliminary data.</text>
</comment>
<organism evidence="1 2">
    <name type="scientific">Protopolystoma xenopodis</name>
    <dbReference type="NCBI Taxonomy" id="117903"/>
    <lineage>
        <taxon>Eukaryota</taxon>
        <taxon>Metazoa</taxon>
        <taxon>Spiralia</taxon>
        <taxon>Lophotrochozoa</taxon>
        <taxon>Platyhelminthes</taxon>
        <taxon>Monogenea</taxon>
        <taxon>Polyopisthocotylea</taxon>
        <taxon>Polystomatidea</taxon>
        <taxon>Polystomatidae</taxon>
        <taxon>Protopolystoma</taxon>
    </lineage>
</organism>
<dbReference type="EMBL" id="CAAALY010022262">
    <property type="protein sequence ID" value="VEL14757.1"/>
    <property type="molecule type" value="Genomic_DNA"/>
</dbReference>
<dbReference type="Proteomes" id="UP000784294">
    <property type="component" value="Unassembled WGS sequence"/>
</dbReference>
<protein>
    <submittedName>
        <fullName evidence="1">Uncharacterized protein</fullName>
    </submittedName>
</protein>
<accession>A0A3S5A8R3</accession>
<dbReference type="AlphaFoldDB" id="A0A3S5A8R3"/>
<evidence type="ECO:0000313" key="1">
    <source>
        <dbReference type="EMBL" id="VEL14757.1"/>
    </source>
</evidence>
<sequence length="163" mass="17645">MPTHVAFQTFLASTVPQQLFIPNPLSAHSSFLRQSSSPIVCCVSAIPTGFAQNFGPFSLATRLEDRTIVSSVGPTGTIEYQSSRWDGLPSNRPSLLGTAARHERDVLVAMAQYPSQRDCASRTAEAGMLDASSAMPVEDNWTRKRLAMHEATAYSAVKITSGR</sequence>
<evidence type="ECO:0000313" key="2">
    <source>
        <dbReference type="Proteomes" id="UP000784294"/>
    </source>
</evidence>
<gene>
    <name evidence="1" type="ORF">PXEA_LOCUS8197</name>
</gene>
<reference evidence="1" key="1">
    <citation type="submission" date="2018-11" db="EMBL/GenBank/DDBJ databases">
        <authorList>
            <consortium name="Pathogen Informatics"/>
        </authorList>
    </citation>
    <scope>NUCLEOTIDE SEQUENCE</scope>
</reference>
<keyword evidence="2" id="KW-1185">Reference proteome</keyword>